<organism evidence="1 2">
    <name type="scientific">Canavalia gladiata</name>
    <name type="common">Sword bean</name>
    <name type="synonym">Dolichos gladiatus</name>
    <dbReference type="NCBI Taxonomy" id="3824"/>
    <lineage>
        <taxon>Eukaryota</taxon>
        <taxon>Viridiplantae</taxon>
        <taxon>Streptophyta</taxon>
        <taxon>Embryophyta</taxon>
        <taxon>Tracheophyta</taxon>
        <taxon>Spermatophyta</taxon>
        <taxon>Magnoliopsida</taxon>
        <taxon>eudicotyledons</taxon>
        <taxon>Gunneridae</taxon>
        <taxon>Pentapetalae</taxon>
        <taxon>rosids</taxon>
        <taxon>fabids</taxon>
        <taxon>Fabales</taxon>
        <taxon>Fabaceae</taxon>
        <taxon>Papilionoideae</taxon>
        <taxon>50 kb inversion clade</taxon>
        <taxon>NPAAA clade</taxon>
        <taxon>indigoferoid/millettioid clade</taxon>
        <taxon>Phaseoleae</taxon>
        <taxon>Canavalia</taxon>
    </lineage>
</organism>
<proteinExistence type="predicted"/>
<protein>
    <submittedName>
        <fullName evidence="1">Uncharacterized protein</fullName>
    </submittedName>
</protein>
<sequence length="119" mass="13681">MWKNYKVKTTPLAQSAMETLPELYVITHKLPTSFAQSASTARENVVELDLEDMDHKIILTTYSIEDPQILSKHAILYTQLRLERKLYSHAETASDFKCCYAKWELNPIIGVSAFSVMLR</sequence>
<evidence type="ECO:0000313" key="2">
    <source>
        <dbReference type="Proteomes" id="UP001367508"/>
    </source>
</evidence>
<dbReference type="EMBL" id="JAYMYQ010000008">
    <property type="protein sequence ID" value="KAK7315749.1"/>
    <property type="molecule type" value="Genomic_DNA"/>
</dbReference>
<dbReference type="Proteomes" id="UP001367508">
    <property type="component" value="Unassembled WGS sequence"/>
</dbReference>
<reference evidence="1 2" key="1">
    <citation type="submission" date="2024-01" db="EMBL/GenBank/DDBJ databases">
        <title>The genomes of 5 underutilized Papilionoideae crops provide insights into root nodulation and disease resistanc.</title>
        <authorList>
            <person name="Jiang F."/>
        </authorList>
    </citation>
    <scope>NUCLEOTIDE SEQUENCE [LARGE SCALE GENOMIC DNA]</scope>
    <source>
        <strain evidence="1">LVBAO_FW01</strain>
        <tissue evidence="1">Leaves</tissue>
    </source>
</reference>
<gene>
    <name evidence="1" type="ORF">VNO77_34321</name>
</gene>
<accession>A0AAN9KEV6</accession>
<keyword evidence="2" id="KW-1185">Reference proteome</keyword>
<name>A0AAN9KEV6_CANGL</name>
<dbReference type="AlphaFoldDB" id="A0AAN9KEV6"/>
<evidence type="ECO:0000313" key="1">
    <source>
        <dbReference type="EMBL" id="KAK7315749.1"/>
    </source>
</evidence>
<comment type="caution">
    <text evidence="1">The sequence shown here is derived from an EMBL/GenBank/DDBJ whole genome shotgun (WGS) entry which is preliminary data.</text>
</comment>